<dbReference type="InterPro" id="IPR005809">
    <property type="entry name" value="Succ_CoA_ligase-like_bsu"/>
</dbReference>
<dbReference type="PANTHER" id="PTHR11815:SF10">
    <property type="entry name" value="SUCCINATE--COA LIGASE [GDP-FORMING] SUBUNIT BETA, MITOCHONDRIAL"/>
    <property type="match status" value="1"/>
</dbReference>
<dbReference type="GO" id="GO:0006104">
    <property type="term" value="P:succinyl-CoA metabolic process"/>
    <property type="evidence" value="ECO:0007669"/>
    <property type="project" value="TreeGrafter"/>
</dbReference>
<dbReference type="PIRSF" id="PIRSF001554">
    <property type="entry name" value="SucCS_beta"/>
    <property type="match status" value="1"/>
</dbReference>
<evidence type="ECO:0000313" key="11">
    <source>
        <dbReference type="EMBL" id="BEQ14757.1"/>
    </source>
</evidence>
<comment type="cofactor">
    <cofactor evidence="1">
        <name>Mg(2+)</name>
        <dbReference type="ChEBI" id="CHEBI:18420"/>
    </cofactor>
</comment>
<evidence type="ECO:0000256" key="7">
    <source>
        <dbReference type="ARBA" id="ARBA00023315"/>
    </source>
</evidence>
<dbReference type="AlphaFoldDB" id="A0AAU9F2S1"/>
<keyword evidence="3" id="KW-0436">Ligase</keyword>
<dbReference type="Pfam" id="PF08442">
    <property type="entry name" value="ATP-grasp_2"/>
    <property type="match status" value="1"/>
</dbReference>
<evidence type="ECO:0000256" key="2">
    <source>
        <dbReference type="ARBA" id="ARBA00009182"/>
    </source>
</evidence>
<keyword evidence="7" id="KW-0012">Acyltransferase</keyword>
<proteinExistence type="inferred from homology"/>
<keyword evidence="4" id="KW-0479">Metal-binding</keyword>
<evidence type="ECO:0000256" key="5">
    <source>
        <dbReference type="ARBA" id="ARBA00022741"/>
    </source>
</evidence>
<dbReference type="EMBL" id="AP028679">
    <property type="protein sequence ID" value="BEQ14757.1"/>
    <property type="molecule type" value="Genomic_DNA"/>
</dbReference>
<dbReference type="Gene3D" id="3.30.470.20">
    <property type="entry name" value="ATP-grasp fold, B domain"/>
    <property type="match status" value="1"/>
</dbReference>
<keyword evidence="7" id="KW-0808">Transferase</keyword>
<name>A0AAU9F2S1_9BACT</name>
<evidence type="ECO:0000259" key="10">
    <source>
        <dbReference type="PROSITE" id="PS50975"/>
    </source>
</evidence>
<dbReference type="SUPFAM" id="SSF56059">
    <property type="entry name" value="Glutathione synthetase ATP-binding domain-like"/>
    <property type="match status" value="1"/>
</dbReference>
<dbReference type="InterPro" id="IPR013815">
    <property type="entry name" value="ATP_grasp_subdomain_1"/>
</dbReference>
<dbReference type="Proteomes" id="UP001366166">
    <property type="component" value="Chromosome"/>
</dbReference>
<dbReference type="Gene3D" id="3.30.1490.20">
    <property type="entry name" value="ATP-grasp fold, A domain"/>
    <property type="match status" value="1"/>
</dbReference>
<feature type="domain" description="ATP-grasp" evidence="10">
    <location>
        <begin position="9"/>
        <end position="218"/>
    </location>
</feature>
<protein>
    <submittedName>
        <fullName evidence="11">Succinyl-CoA synthetase subunit beta</fullName>
    </submittedName>
</protein>
<keyword evidence="9" id="KW-0067">ATP-binding</keyword>
<dbReference type="GO" id="GO:0005524">
    <property type="term" value="F:ATP binding"/>
    <property type="evidence" value="ECO:0007669"/>
    <property type="project" value="UniProtKB-UniRule"/>
</dbReference>
<dbReference type="GO" id="GO:0004775">
    <property type="term" value="F:succinate-CoA ligase (ADP-forming) activity"/>
    <property type="evidence" value="ECO:0007669"/>
    <property type="project" value="TreeGrafter"/>
</dbReference>
<comment type="catalytic activity">
    <reaction evidence="8">
        <text>oxaloacetate + acetyl-CoA + ADP + phosphate = citrate + ATP + CoA</text>
        <dbReference type="Rhea" id="RHEA:21160"/>
        <dbReference type="ChEBI" id="CHEBI:16452"/>
        <dbReference type="ChEBI" id="CHEBI:16947"/>
        <dbReference type="ChEBI" id="CHEBI:30616"/>
        <dbReference type="ChEBI" id="CHEBI:43474"/>
        <dbReference type="ChEBI" id="CHEBI:57287"/>
        <dbReference type="ChEBI" id="CHEBI:57288"/>
        <dbReference type="ChEBI" id="CHEBI:456216"/>
        <dbReference type="EC" id="2.3.3.8"/>
    </reaction>
</comment>
<accession>A0AAU9F2S1</accession>
<dbReference type="RefSeq" id="WP_338606445.1">
    <property type="nucleotide sequence ID" value="NZ_AP028679.1"/>
</dbReference>
<dbReference type="InterPro" id="IPR013650">
    <property type="entry name" value="ATP-grasp_succ-CoA_synth-type"/>
</dbReference>
<dbReference type="Gene3D" id="3.40.50.261">
    <property type="entry name" value="Succinyl-CoA synthetase domains"/>
    <property type="match status" value="1"/>
</dbReference>
<keyword evidence="12" id="KW-1185">Reference proteome</keyword>
<evidence type="ECO:0000313" key="12">
    <source>
        <dbReference type="Proteomes" id="UP001366166"/>
    </source>
</evidence>
<dbReference type="InterPro" id="IPR032263">
    <property type="entry name" value="Citrate-bd"/>
</dbReference>
<evidence type="ECO:0000256" key="8">
    <source>
        <dbReference type="ARBA" id="ARBA00047593"/>
    </source>
</evidence>
<keyword evidence="6" id="KW-0460">Magnesium</keyword>
<dbReference type="FunFam" id="3.30.470.20:FF:000002">
    <property type="entry name" value="Succinate--CoA ligase [ADP-forming] subunit beta"/>
    <property type="match status" value="1"/>
</dbReference>
<dbReference type="GO" id="GO:0003878">
    <property type="term" value="F:ATP citrate synthase activity"/>
    <property type="evidence" value="ECO:0007669"/>
    <property type="project" value="UniProtKB-EC"/>
</dbReference>
<sequence length="394" mass="42907">MRLLEHEAKQIIKKCGIPVPRGEVVKTVDEITFPPPAMLKTQVPVGGRGIVGGILAAATQQEIRHHFERLLATPVRDYLPTSILVEEMVELEREFFLAITHDTVTKMPVAVFSSQGGVDIEALAREKPEKVVSMHLSPLRRFPSFQARELVARAGVSGRLLIQLGAVFARLADVFFEYDATLAEINPLGLSKDGHLLALDCHLEVDDDAQPRQPEIAAIEKQEARFAGGRETSEFERRAQEIDSMDHRGVAGRVIEFPGSLGLIIGGGGASLTAFDAVRQHGGEPANYCEIGGNPSVFKVTELTKHILSKPGVSKIAVIMNVVSNTRVDLVARGVIKGILEKGQDPSQIVAVFRVPGAWEAEGFKLLDKYGVPYCDRTVSIDEAARRAVVSTMP</sequence>
<dbReference type="Pfam" id="PF16114">
    <property type="entry name" value="Citrate_bind"/>
    <property type="match status" value="1"/>
</dbReference>
<comment type="similarity">
    <text evidence="2">Belongs to the succinate/malate CoA ligase beta subunit family.</text>
</comment>
<dbReference type="SUPFAM" id="SSF52210">
    <property type="entry name" value="Succinyl-CoA synthetase domains"/>
    <property type="match status" value="1"/>
</dbReference>
<organism evidence="11 12">
    <name type="scientific">Desulfoferula mesophila</name>
    <dbReference type="NCBI Taxonomy" id="3058419"/>
    <lineage>
        <taxon>Bacteria</taxon>
        <taxon>Pseudomonadati</taxon>
        <taxon>Thermodesulfobacteriota</taxon>
        <taxon>Desulfarculia</taxon>
        <taxon>Desulfarculales</taxon>
        <taxon>Desulfarculaceae</taxon>
        <taxon>Desulfoferula</taxon>
    </lineage>
</organism>
<dbReference type="InterPro" id="IPR011761">
    <property type="entry name" value="ATP-grasp"/>
</dbReference>
<dbReference type="KEGG" id="dmp:FAK_18230"/>
<evidence type="ECO:0000256" key="1">
    <source>
        <dbReference type="ARBA" id="ARBA00001946"/>
    </source>
</evidence>
<dbReference type="PROSITE" id="PS50975">
    <property type="entry name" value="ATP_GRASP"/>
    <property type="match status" value="1"/>
</dbReference>
<dbReference type="GO" id="GO:0046872">
    <property type="term" value="F:metal ion binding"/>
    <property type="evidence" value="ECO:0007669"/>
    <property type="project" value="UniProtKB-KW"/>
</dbReference>
<dbReference type="InterPro" id="IPR016102">
    <property type="entry name" value="Succinyl-CoA_synth-like"/>
</dbReference>
<dbReference type="GO" id="GO:0042709">
    <property type="term" value="C:succinate-CoA ligase complex"/>
    <property type="evidence" value="ECO:0007669"/>
    <property type="project" value="TreeGrafter"/>
</dbReference>
<evidence type="ECO:0000256" key="4">
    <source>
        <dbReference type="ARBA" id="ARBA00022723"/>
    </source>
</evidence>
<dbReference type="PANTHER" id="PTHR11815">
    <property type="entry name" value="SUCCINYL-COA SYNTHETASE BETA CHAIN"/>
    <property type="match status" value="1"/>
</dbReference>
<evidence type="ECO:0000256" key="6">
    <source>
        <dbReference type="ARBA" id="ARBA00022842"/>
    </source>
</evidence>
<evidence type="ECO:0000256" key="9">
    <source>
        <dbReference type="PROSITE-ProRule" id="PRU00409"/>
    </source>
</evidence>
<evidence type="ECO:0000256" key="3">
    <source>
        <dbReference type="ARBA" id="ARBA00022598"/>
    </source>
</evidence>
<dbReference type="GO" id="GO:0006099">
    <property type="term" value="P:tricarboxylic acid cycle"/>
    <property type="evidence" value="ECO:0007669"/>
    <property type="project" value="InterPro"/>
</dbReference>
<keyword evidence="5 9" id="KW-0547">Nucleotide-binding</keyword>
<reference evidence="12" key="1">
    <citation type="journal article" date="2023" name="Arch. Microbiol.">
        <title>Desulfoferula mesophilus gen. nov. sp. nov., a mesophilic sulfate-reducing bacterium isolated from a brackish lake sediment.</title>
        <authorList>
            <person name="Watanabe T."/>
            <person name="Yabe T."/>
            <person name="Tsuji J.M."/>
            <person name="Fukui M."/>
        </authorList>
    </citation>
    <scope>NUCLEOTIDE SEQUENCE [LARGE SCALE GENOMIC DNA]</scope>
    <source>
        <strain evidence="12">12FAK</strain>
    </source>
</reference>
<gene>
    <name evidence="11" type="ORF">FAK_18230</name>
</gene>